<dbReference type="NCBIfam" id="TIGR00745">
    <property type="entry name" value="apbA_panE"/>
    <property type="match status" value="1"/>
</dbReference>
<evidence type="ECO:0000259" key="12">
    <source>
        <dbReference type="Pfam" id="PF02558"/>
    </source>
</evidence>
<evidence type="ECO:0000256" key="10">
    <source>
        <dbReference type="ARBA" id="ARBA00048793"/>
    </source>
</evidence>
<evidence type="ECO:0000256" key="11">
    <source>
        <dbReference type="RuleBase" id="RU362068"/>
    </source>
</evidence>
<reference evidence="14 15" key="1">
    <citation type="submission" date="2016-11" db="EMBL/GenBank/DDBJ databases">
        <authorList>
            <person name="Jaros S."/>
            <person name="Januszkiewicz K."/>
            <person name="Wedrychowicz H."/>
        </authorList>
    </citation>
    <scope>NUCLEOTIDE SEQUENCE [LARGE SCALE GENOMIC DNA]</scope>
    <source>
        <strain evidence="14 15">DSM 17459</strain>
    </source>
</reference>
<evidence type="ECO:0000256" key="7">
    <source>
        <dbReference type="ARBA" id="ARBA00022857"/>
    </source>
</evidence>
<dbReference type="PANTHER" id="PTHR43765:SF2">
    <property type="entry name" value="2-DEHYDROPANTOATE 2-REDUCTASE"/>
    <property type="match status" value="1"/>
</dbReference>
<evidence type="ECO:0000256" key="9">
    <source>
        <dbReference type="ARBA" id="ARBA00032024"/>
    </source>
</evidence>
<evidence type="ECO:0000256" key="6">
    <source>
        <dbReference type="ARBA" id="ARBA00022655"/>
    </source>
</evidence>
<dbReference type="GO" id="GO:0015940">
    <property type="term" value="P:pantothenate biosynthetic process"/>
    <property type="evidence" value="ECO:0007669"/>
    <property type="project" value="UniProtKB-UniPathway"/>
</dbReference>
<dbReference type="UniPathway" id="UPA00028">
    <property type="reaction ID" value="UER00004"/>
</dbReference>
<keyword evidence="15" id="KW-1185">Reference proteome</keyword>
<dbReference type="InterPro" id="IPR013752">
    <property type="entry name" value="KPA_reductase"/>
</dbReference>
<dbReference type="InterPro" id="IPR013332">
    <property type="entry name" value="KPR_N"/>
</dbReference>
<dbReference type="EMBL" id="FQVI01000032">
    <property type="protein sequence ID" value="SHF48539.1"/>
    <property type="molecule type" value="Genomic_DNA"/>
</dbReference>
<organism evidence="14 15">
    <name type="scientific">Lactonifactor longoviformis DSM 17459</name>
    <dbReference type="NCBI Taxonomy" id="1122155"/>
    <lineage>
        <taxon>Bacteria</taxon>
        <taxon>Bacillati</taxon>
        <taxon>Bacillota</taxon>
        <taxon>Clostridia</taxon>
        <taxon>Eubacteriales</taxon>
        <taxon>Clostridiaceae</taxon>
        <taxon>Lactonifactor</taxon>
    </lineage>
</organism>
<dbReference type="OrthoDB" id="9793586at2"/>
<evidence type="ECO:0000313" key="14">
    <source>
        <dbReference type="EMBL" id="SHF48539.1"/>
    </source>
</evidence>
<feature type="domain" description="Ketopantoate reductase N-terminal" evidence="12">
    <location>
        <begin position="7"/>
        <end position="152"/>
    </location>
</feature>
<dbReference type="EC" id="1.1.1.169" evidence="4 11"/>
<dbReference type="Gene3D" id="1.10.1040.10">
    <property type="entry name" value="N-(1-d-carboxylethyl)-l-norvaline Dehydrogenase, domain 2"/>
    <property type="match status" value="1"/>
</dbReference>
<evidence type="ECO:0000313" key="15">
    <source>
        <dbReference type="Proteomes" id="UP000184245"/>
    </source>
</evidence>
<comment type="catalytic activity">
    <reaction evidence="10 11">
        <text>(R)-pantoate + NADP(+) = 2-dehydropantoate + NADPH + H(+)</text>
        <dbReference type="Rhea" id="RHEA:16233"/>
        <dbReference type="ChEBI" id="CHEBI:11561"/>
        <dbReference type="ChEBI" id="CHEBI:15378"/>
        <dbReference type="ChEBI" id="CHEBI:15980"/>
        <dbReference type="ChEBI" id="CHEBI:57783"/>
        <dbReference type="ChEBI" id="CHEBI:58349"/>
        <dbReference type="EC" id="1.1.1.169"/>
    </reaction>
</comment>
<dbReference type="RefSeq" id="WP_072854470.1">
    <property type="nucleotide sequence ID" value="NZ_FQVI01000032.1"/>
</dbReference>
<evidence type="ECO:0000256" key="5">
    <source>
        <dbReference type="ARBA" id="ARBA00019465"/>
    </source>
</evidence>
<dbReference type="InterPro" id="IPR050838">
    <property type="entry name" value="Ketopantoate_reductase"/>
</dbReference>
<dbReference type="Gene3D" id="3.40.50.720">
    <property type="entry name" value="NAD(P)-binding Rossmann-like Domain"/>
    <property type="match status" value="1"/>
</dbReference>
<dbReference type="InterPro" id="IPR013328">
    <property type="entry name" value="6PGD_dom2"/>
</dbReference>
<feature type="domain" description="Ketopantoate reductase C-terminal" evidence="13">
    <location>
        <begin position="178"/>
        <end position="302"/>
    </location>
</feature>
<protein>
    <recommendedName>
        <fullName evidence="5 11">2-dehydropantoate 2-reductase</fullName>
        <ecNumber evidence="4 11">1.1.1.169</ecNumber>
    </recommendedName>
    <alternativeName>
        <fullName evidence="9 11">Ketopantoate reductase</fullName>
    </alternativeName>
</protein>
<dbReference type="PANTHER" id="PTHR43765">
    <property type="entry name" value="2-DEHYDROPANTOATE 2-REDUCTASE-RELATED"/>
    <property type="match status" value="1"/>
</dbReference>
<sequence>MAEIKTIGIIGQGALGVMYGQQLTRHLGKERVFFIADPRRIEKYQREGIYCNGEKTEFQYLTPDTKGVQADLLIFAVKYTAIEEALDDTANFVGDSTILLSLLNGIASEEQIGARYGEDKILYCVAQEMDALKEGNQFSHTNMGTLVIGNRDNKRDERLSSVENILREAEIPYLIPEDIMHCLWSKLMFNTGVNQTAAVYACNYRQMQEEGQIRDTALSAMEEARRIAEAEGAVITDREFAEWMQILGRLNPEGMPSMRQDTKAKRKTEVELFSGTLRKLGKKHHIPTPVNDWLYEKIQEIEHVREMGGGD</sequence>
<dbReference type="InterPro" id="IPR003710">
    <property type="entry name" value="ApbA"/>
</dbReference>
<dbReference type="SUPFAM" id="SSF48179">
    <property type="entry name" value="6-phosphogluconate dehydrogenase C-terminal domain-like"/>
    <property type="match status" value="1"/>
</dbReference>
<keyword evidence="7 11" id="KW-0521">NADP</keyword>
<dbReference type="STRING" id="1122155.SAMN02745158_03927"/>
<dbReference type="Pfam" id="PF02558">
    <property type="entry name" value="ApbA"/>
    <property type="match status" value="1"/>
</dbReference>
<evidence type="ECO:0000256" key="2">
    <source>
        <dbReference type="ARBA" id="ARBA00004994"/>
    </source>
</evidence>
<accession>A0A1M5C1C5</accession>
<keyword evidence="8 11" id="KW-0560">Oxidoreductase</keyword>
<comment type="function">
    <text evidence="1 11">Catalyzes the NADPH-dependent reduction of ketopantoate into pantoic acid.</text>
</comment>
<comment type="pathway">
    <text evidence="2 11">Cofactor biosynthesis; (R)-pantothenate biosynthesis; (R)-pantoate from 3-methyl-2-oxobutanoate: step 2/2.</text>
</comment>
<dbReference type="GO" id="GO:0008677">
    <property type="term" value="F:2-dehydropantoate 2-reductase activity"/>
    <property type="evidence" value="ECO:0007669"/>
    <property type="project" value="UniProtKB-EC"/>
</dbReference>
<proteinExistence type="inferred from homology"/>
<evidence type="ECO:0000256" key="3">
    <source>
        <dbReference type="ARBA" id="ARBA00007870"/>
    </source>
</evidence>
<dbReference type="Pfam" id="PF08546">
    <property type="entry name" value="ApbA_C"/>
    <property type="match status" value="1"/>
</dbReference>
<dbReference type="InterPro" id="IPR008927">
    <property type="entry name" value="6-PGluconate_DH-like_C_sf"/>
</dbReference>
<evidence type="ECO:0000256" key="8">
    <source>
        <dbReference type="ARBA" id="ARBA00023002"/>
    </source>
</evidence>
<dbReference type="InterPro" id="IPR036291">
    <property type="entry name" value="NAD(P)-bd_dom_sf"/>
</dbReference>
<dbReference type="AlphaFoldDB" id="A0A1M5C1C5"/>
<gene>
    <name evidence="14" type="ORF">SAMN02745158_03927</name>
</gene>
<dbReference type="GO" id="GO:0005737">
    <property type="term" value="C:cytoplasm"/>
    <property type="evidence" value="ECO:0007669"/>
    <property type="project" value="TreeGrafter"/>
</dbReference>
<evidence type="ECO:0000256" key="1">
    <source>
        <dbReference type="ARBA" id="ARBA00002919"/>
    </source>
</evidence>
<keyword evidence="6 11" id="KW-0566">Pantothenate biosynthesis</keyword>
<comment type="similarity">
    <text evidence="3 11">Belongs to the ketopantoate reductase family.</text>
</comment>
<dbReference type="Proteomes" id="UP000184245">
    <property type="component" value="Unassembled WGS sequence"/>
</dbReference>
<dbReference type="SUPFAM" id="SSF51735">
    <property type="entry name" value="NAD(P)-binding Rossmann-fold domains"/>
    <property type="match status" value="1"/>
</dbReference>
<name>A0A1M5C1C5_9CLOT</name>
<evidence type="ECO:0000259" key="13">
    <source>
        <dbReference type="Pfam" id="PF08546"/>
    </source>
</evidence>
<evidence type="ECO:0000256" key="4">
    <source>
        <dbReference type="ARBA" id="ARBA00013014"/>
    </source>
</evidence>
<dbReference type="GO" id="GO:0050661">
    <property type="term" value="F:NADP binding"/>
    <property type="evidence" value="ECO:0007669"/>
    <property type="project" value="TreeGrafter"/>
</dbReference>